<dbReference type="PROSITE" id="PS50105">
    <property type="entry name" value="SAM_DOMAIN"/>
    <property type="match status" value="1"/>
</dbReference>
<dbReference type="GO" id="GO:0045292">
    <property type="term" value="P:mRNA cis splicing, via spliceosome"/>
    <property type="evidence" value="ECO:0007669"/>
    <property type="project" value="TreeGrafter"/>
</dbReference>
<feature type="region of interest" description="Disordered" evidence="6">
    <location>
        <begin position="237"/>
        <end position="262"/>
    </location>
</feature>
<keyword evidence="4" id="KW-0508">mRNA splicing</keyword>
<feature type="compositionally biased region" description="Basic residues" evidence="6">
    <location>
        <begin position="407"/>
        <end position="416"/>
    </location>
</feature>
<dbReference type="InterPro" id="IPR001660">
    <property type="entry name" value="SAM"/>
</dbReference>
<evidence type="ECO:0000256" key="5">
    <source>
        <dbReference type="ARBA" id="ARBA00023242"/>
    </source>
</evidence>
<organism evidence="9 10">
    <name type="scientific">Reticulomyxa filosa</name>
    <dbReference type="NCBI Taxonomy" id="46433"/>
    <lineage>
        <taxon>Eukaryota</taxon>
        <taxon>Sar</taxon>
        <taxon>Rhizaria</taxon>
        <taxon>Retaria</taxon>
        <taxon>Foraminifera</taxon>
        <taxon>Monothalamids</taxon>
        <taxon>Reticulomyxidae</taxon>
        <taxon>Reticulomyxa</taxon>
    </lineage>
</organism>
<keyword evidence="5" id="KW-0539">Nucleus</keyword>
<dbReference type="SMART" id="SM00454">
    <property type="entry name" value="SAM"/>
    <property type="match status" value="1"/>
</dbReference>
<evidence type="ECO:0000256" key="2">
    <source>
        <dbReference type="ARBA" id="ARBA00006076"/>
    </source>
</evidence>
<evidence type="ECO:0000256" key="1">
    <source>
        <dbReference type="ARBA" id="ARBA00004123"/>
    </source>
</evidence>
<dbReference type="Gene3D" id="1.10.150.50">
    <property type="entry name" value="Transcription Factor, Ets-1"/>
    <property type="match status" value="1"/>
</dbReference>
<keyword evidence="3" id="KW-0507">mRNA processing</keyword>
<keyword evidence="7" id="KW-1133">Transmembrane helix</keyword>
<dbReference type="GO" id="GO:0046540">
    <property type="term" value="C:U4/U6 x U5 tri-snRNP complex"/>
    <property type="evidence" value="ECO:0007669"/>
    <property type="project" value="InterPro"/>
</dbReference>
<feature type="transmembrane region" description="Helical" evidence="7">
    <location>
        <begin position="49"/>
        <end position="67"/>
    </location>
</feature>
<dbReference type="OrthoDB" id="5583at2759"/>
<dbReference type="EMBL" id="ASPP01000595">
    <property type="protein sequence ID" value="ETO36501.1"/>
    <property type="molecule type" value="Genomic_DNA"/>
</dbReference>
<feature type="region of interest" description="Disordered" evidence="6">
    <location>
        <begin position="73"/>
        <end position="116"/>
    </location>
</feature>
<evidence type="ECO:0000259" key="8">
    <source>
        <dbReference type="PROSITE" id="PS50105"/>
    </source>
</evidence>
<dbReference type="AlphaFoldDB" id="X6PE61"/>
<dbReference type="PANTHER" id="PTHR14152">
    <property type="entry name" value="SQUAMOUS CELL CARCINOMA ANTIGEN RECOGNISED BY CYTOTOXIC T LYMPHOCYTES"/>
    <property type="match status" value="1"/>
</dbReference>
<feature type="compositionally biased region" description="Basic and acidic residues" evidence="6">
    <location>
        <begin position="96"/>
        <end position="115"/>
    </location>
</feature>
<feature type="compositionally biased region" description="Basic and acidic residues" evidence="6">
    <location>
        <begin position="437"/>
        <end position="447"/>
    </location>
</feature>
<dbReference type="Pfam" id="PF19252">
    <property type="entry name" value="HIND"/>
    <property type="match status" value="1"/>
</dbReference>
<feature type="region of interest" description="Disordered" evidence="6">
    <location>
        <begin position="406"/>
        <end position="520"/>
    </location>
</feature>
<comment type="similarity">
    <text evidence="2">Belongs to the SNU66/SART1 family.</text>
</comment>
<proteinExistence type="inferred from homology"/>
<name>X6PE61_RETFI</name>
<gene>
    <name evidence="9" type="ORF">RFI_00568</name>
</gene>
<dbReference type="Proteomes" id="UP000023152">
    <property type="component" value="Unassembled WGS sequence"/>
</dbReference>
<keyword evidence="10" id="KW-1185">Reference proteome</keyword>
<feature type="domain" description="SAM" evidence="8">
    <location>
        <begin position="847"/>
        <end position="910"/>
    </location>
</feature>
<comment type="caution">
    <text evidence="9">The sequence shown here is derived from an EMBL/GenBank/DDBJ whole genome shotgun (WGS) entry which is preliminary data.</text>
</comment>
<dbReference type="InterPro" id="IPR045347">
    <property type="entry name" value="HIND"/>
</dbReference>
<dbReference type="GO" id="GO:0000481">
    <property type="term" value="P:maturation of 5S rRNA"/>
    <property type="evidence" value="ECO:0007669"/>
    <property type="project" value="TreeGrafter"/>
</dbReference>
<accession>X6PE61</accession>
<protein>
    <submittedName>
        <fullName evidence="9">U4/U6.U5 tri-snRNP-associated protein 1</fullName>
    </submittedName>
</protein>
<keyword evidence="7" id="KW-0812">Transmembrane</keyword>
<evidence type="ECO:0000313" key="10">
    <source>
        <dbReference type="Proteomes" id="UP000023152"/>
    </source>
</evidence>
<feature type="transmembrane region" description="Helical" evidence="7">
    <location>
        <begin position="173"/>
        <end position="198"/>
    </location>
</feature>
<comment type="subcellular location">
    <subcellularLocation>
        <location evidence="1">Nucleus</location>
    </subcellularLocation>
</comment>
<sequence>MSRDTNSVSLEETNRIRSQLGMPLLRVSRTYLFYNNLCLPRPSFPSLFFFDRIVLCFFFFLEFFLPIQKGQNKNKNKKQASGGDKQGRDSDEDERESQHENDDRSGSDKDNDTESSKSGLLLQKLHEMKEQRNRVFLCVCICASILCFARKGFRKTLLEEQNDNKKKKISIKLMLCLLFCFGLVYLHIHIHAFFFFYLKNIYTIILKKLERRVQKSRSLEEKKKENEELAKARKQFEEEEDELLHNRQKKEDNDNESGLGGKKVRHDLSQFKSGETKILILKDRGILDKRLNVINDEDELVNVELLENDKLALKKARSRKLPGYNPFDEDMSKNEVGERLLLPQYEEEKRERDGFALDKTGNANVPQFERINATEGAAPTGRAYDLMEGLPTVERDYYTTEELEGKFRKRKRKSKKNGSINIDVQDKGLNPQNHATTDTKDGNHLKSDSLQMSANVSTDDSNSHANDNGNNAIHNKKRRKLNNGQTRYDFLGGENIDEESRGQRDETAQLSRKEQQREEERFERMQKYRLAIQKNNLMMVSIYIHDIFFLLIQVKFYSCLVFISLLLKKKKKQAKAEEERAALHTQDDEEGLDSETSRALERAALLEKKRQTTEDTTRKLVTVINEMKDEETKIKKEEKKDILSEPMILDEKPESTNGLMFTQATEFSQGLKDAVGEMEEDVEQMRRRKFGVLHMNGANGVAPNGHPNSKGNPYDNEDMPAIIDPKTGLPVSRSRHHLDHLLELRESTTNVGGVWIAPEENGGKDNNKNGVSQQIASGIVKEGVSSNDFVLLENEPLVARSIADTLKHVRRRGFMDDEEFDELAGGKIQQFRPIDIEKKGNKDHLEWDVPKVLKWLREVGLARYQNTFQKKQVDGRVLDSVTLEFGVRVLQMDDEDCHKLLQALGELKGDPAPDVHLSYLDDTGRPMTAKEAFRKLSHRFHGKKPGKRKQEKRIKKREEEFFRKNRNGVDTPLGTLEKLKQATEYSGKPFIVLNGKETTKMAQTIDYSDEKYDAKRRL</sequence>
<keyword evidence="7" id="KW-0472">Membrane</keyword>
<dbReference type="SUPFAM" id="SSF47769">
    <property type="entry name" value="SAM/Pointed domain"/>
    <property type="match status" value="1"/>
</dbReference>
<dbReference type="PANTHER" id="PTHR14152:SF5">
    <property type="entry name" value="U4_U6.U5 TRI-SNRNP-ASSOCIATED PROTEIN 1"/>
    <property type="match status" value="1"/>
</dbReference>
<evidence type="ECO:0000256" key="7">
    <source>
        <dbReference type="SAM" id="Phobius"/>
    </source>
</evidence>
<feature type="compositionally biased region" description="Polar residues" evidence="6">
    <location>
        <begin position="448"/>
        <end position="473"/>
    </location>
</feature>
<evidence type="ECO:0000313" key="9">
    <source>
        <dbReference type="EMBL" id="ETO36501.1"/>
    </source>
</evidence>
<dbReference type="Pfam" id="PF03343">
    <property type="entry name" value="SART-1"/>
    <property type="match status" value="2"/>
</dbReference>
<feature type="compositionally biased region" description="Basic and acidic residues" evidence="6">
    <location>
        <begin position="243"/>
        <end position="252"/>
    </location>
</feature>
<evidence type="ECO:0000256" key="6">
    <source>
        <dbReference type="SAM" id="MobiDB-lite"/>
    </source>
</evidence>
<reference evidence="9 10" key="1">
    <citation type="journal article" date="2013" name="Curr. Biol.">
        <title>The Genome of the Foraminiferan Reticulomyxa filosa.</title>
        <authorList>
            <person name="Glockner G."/>
            <person name="Hulsmann N."/>
            <person name="Schleicher M."/>
            <person name="Noegel A.A."/>
            <person name="Eichinger L."/>
            <person name="Gallinger C."/>
            <person name="Pawlowski J."/>
            <person name="Sierra R."/>
            <person name="Euteneuer U."/>
            <person name="Pillet L."/>
            <person name="Moustafa A."/>
            <person name="Platzer M."/>
            <person name="Groth M."/>
            <person name="Szafranski K."/>
            <person name="Schliwa M."/>
        </authorList>
    </citation>
    <scope>NUCLEOTIDE SEQUENCE [LARGE SCALE GENOMIC DNA]</scope>
</reference>
<evidence type="ECO:0000256" key="4">
    <source>
        <dbReference type="ARBA" id="ARBA00023187"/>
    </source>
</evidence>
<evidence type="ECO:0000256" key="3">
    <source>
        <dbReference type="ARBA" id="ARBA00022664"/>
    </source>
</evidence>
<dbReference type="InterPro" id="IPR005011">
    <property type="entry name" value="SNU66/SART1"/>
</dbReference>
<feature type="compositionally biased region" description="Basic and acidic residues" evidence="6">
    <location>
        <begin position="498"/>
        <end position="520"/>
    </location>
</feature>
<dbReference type="InterPro" id="IPR013761">
    <property type="entry name" value="SAM/pointed_sf"/>
</dbReference>